<organism evidence="1 2">
    <name type="scientific">Paramecium tetraurelia</name>
    <dbReference type="NCBI Taxonomy" id="5888"/>
    <lineage>
        <taxon>Eukaryota</taxon>
        <taxon>Sar</taxon>
        <taxon>Alveolata</taxon>
        <taxon>Ciliophora</taxon>
        <taxon>Intramacronucleata</taxon>
        <taxon>Oligohymenophorea</taxon>
        <taxon>Peniculida</taxon>
        <taxon>Parameciidae</taxon>
        <taxon>Paramecium</taxon>
    </lineage>
</organism>
<dbReference type="KEGG" id="ptm:GSPATT00031598001"/>
<evidence type="ECO:0000313" key="2">
    <source>
        <dbReference type="Proteomes" id="UP000000600"/>
    </source>
</evidence>
<dbReference type="AlphaFoldDB" id="A0BS50"/>
<reference evidence="1 2" key="1">
    <citation type="journal article" date="2006" name="Nature">
        <title>Global trends of whole-genome duplications revealed by the ciliate Paramecium tetraurelia.</title>
        <authorList>
            <consortium name="Genoscope"/>
            <person name="Aury J.-M."/>
            <person name="Jaillon O."/>
            <person name="Duret L."/>
            <person name="Noel B."/>
            <person name="Jubin C."/>
            <person name="Porcel B.M."/>
            <person name="Segurens B."/>
            <person name="Daubin V."/>
            <person name="Anthouard V."/>
            <person name="Aiach N."/>
            <person name="Arnaiz O."/>
            <person name="Billaut A."/>
            <person name="Beisson J."/>
            <person name="Blanc I."/>
            <person name="Bouhouche K."/>
            <person name="Camara F."/>
            <person name="Duharcourt S."/>
            <person name="Guigo R."/>
            <person name="Gogendeau D."/>
            <person name="Katinka M."/>
            <person name="Keller A.-M."/>
            <person name="Kissmehl R."/>
            <person name="Klotz C."/>
            <person name="Koll F."/>
            <person name="Le Moue A."/>
            <person name="Lepere C."/>
            <person name="Malinsky S."/>
            <person name="Nowacki M."/>
            <person name="Nowak J.K."/>
            <person name="Plattner H."/>
            <person name="Poulain J."/>
            <person name="Ruiz F."/>
            <person name="Serrano V."/>
            <person name="Zagulski M."/>
            <person name="Dessen P."/>
            <person name="Betermier M."/>
            <person name="Weissenbach J."/>
            <person name="Scarpelli C."/>
            <person name="Schachter V."/>
            <person name="Sperling L."/>
            <person name="Meyer E."/>
            <person name="Cohen J."/>
            <person name="Wincker P."/>
        </authorList>
    </citation>
    <scope>NUCLEOTIDE SEQUENCE [LARGE SCALE GENOMIC DNA]</scope>
    <source>
        <strain evidence="1 2">Stock d4-2</strain>
    </source>
</reference>
<accession>A0BS50</accession>
<gene>
    <name evidence="1" type="ORF">GSPATT00031598001</name>
</gene>
<proteinExistence type="predicted"/>
<keyword evidence="2" id="KW-1185">Reference proteome</keyword>
<dbReference type="InParanoid" id="A0BS50"/>
<name>A0BS50_PARTE</name>
<dbReference type="HOGENOM" id="CLU_1285466_0_0_1"/>
<dbReference type="RefSeq" id="XP_001428765.1">
    <property type="nucleotide sequence ID" value="XM_001428728.1"/>
</dbReference>
<dbReference type="GeneID" id="5014549"/>
<protein>
    <submittedName>
        <fullName evidence="1">Uncharacterized protein</fullName>
    </submittedName>
</protein>
<evidence type="ECO:0000313" key="1">
    <source>
        <dbReference type="EMBL" id="CAK61367.1"/>
    </source>
</evidence>
<sequence length="215" mass="25999">MVFLILVFSYRIFKNGFTIKTGHVHCTRILWMTITDHALISIMVRIMRNPTKFFILISEQFFLNIRSQGILHSHSQEFLIFVWEQIPNLQSKMIHQQQGTIQEYTNGEYKPHTLSKSTWLRHPRYWLNFTSEFKASYVLNEGICEKYFWVDTNHVGEGWQIIKDIIYFDSFKKDQFHLQLYIIKWAQQDPLNIIIIFPLKQRNKEDTDLIFWIFN</sequence>
<dbReference type="Proteomes" id="UP000000600">
    <property type="component" value="Unassembled WGS sequence"/>
</dbReference>
<dbReference type="EMBL" id="CT868013">
    <property type="protein sequence ID" value="CAK61367.1"/>
    <property type="molecule type" value="Genomic_DNA"/>
</dbReference>